<dbReference type="Proteomes" id="UP001291926">
    <property type="component" value="Unassembled WGS sequence"/>
</dbReference>
<dbReference type="Pfam" id="PF07714">
    <property type="entry name" value="PK_Tyr_Ser-Thr"/>
    <property type="match status" value="1"/>
</dbReference>
<keyword evidence="1" id="KW-0808">Transferase</keyword>
<keyword evidence="1" id="KW-0723">Serine/threonine-protein kinase</keyword>
<dbReference type="Gene3D" id="1.10.510.10">
    <property type="entry name" value="Transferase(Phosphotransferase) domain 1"/>
    <property type="match status" value="1"/>
</dbReference>
<name>A0ABR0CXI6_9LAMI</name>
<dbReference type="EMBL" id="JAYDYQ010002685">
    <property type="protein sequence ID" value="KAK4481484.1"/>
    <property type="molecule type" value="Genomic_DNA"/>
</dbReference>
<dbReference type="InterPro" id="IPR000719">
    <property type="entry name" value="Prot_kinase_dom"/>
</dbReference>
<dbReference type="Gene3D" id="3.30.200.20">
    <property type="entry name" value="Phosphorylase Kinase, domain 1"/>
    <property type="match status" value="1"/>
</dbReference>
<evidence type="ECO:0000256" key="3">
    <source>
        <dbReference type="ARBA" id="ARBA00022840"/>
    </source>
</evidence>
<dbReference type="PROSITE" id="PS50011">
    <property type="entry name" value="PROTEIN_KINASE_DOM"/>
    <property type="match status" value="1"/>
</dbReference>
<dbReference type="PANTHER" id="PTHR47989:SF14">
    <property type="entry name" value="INACTIVE PROTEIN KINASE SELMODRAFT_444075"/>
    <property type="match status" value="1"/>
</dbReference>
<evidence type="ECO:0000313" key="6">
    <source>
        <dbReference type="EMBL" id="KAK4481484.1"/>
    </source>
</evidence>
<keyword evidence="2" id="KW-0547">Nucleotide-binding</keyword>
<keyword evidence="3" id="KW-0067">ATP-binding</keyword>
<dbReference type="PANTHER" id="PTHR47989">
    <property type="entry name" value="OS01G0750732 PROTEIN"/>
    <property type="match status" value="1"/>
</dbReference>
<sequence>MFPPKPEAINRHCGGGTTERVIVAVKAEKVISKAALSWAITHASRPGDCITLLAIFTDNKTGTRRFWGFPRLKADCRSGDPKKLPDRIGQISDSCSQMLLQVQDQIQVQVRIKVVSATSAGAVTAEAKRNAANWVILDKKLKQELRHCMDELHCNIVVMKGSHPKVLRLNLGISNDLQTPFYSAASSPVKDNNKFLGYNMKHTTPVSSPEDPNTSYTRTSGEHSSSSPDTGTSLFSVYERNPLYERLFNSKYPPRRQNTFDHVMDRAIPESATCRNEDVFWIAEKHIVRDKGPAGGDCNNISKTSLTRAKTGLDNLILYKEDLMKRELEVHENGDGGYVFNSSIREAVSLSKTSSIPPPLCSLCHSKAPAFGNPPKQFHYTELEEATDGFSEANFIAEGGFGLVHRGVLRNGLIIAVKQLKFVGPQRDADFCREVRVLSCAQHRNVVLLIGFCIEGKKRLLVYEYICNSSLDFHLHGIFCLLHESRTEREILDWQTRLKIAIGTARGLRYLHEDCRVGCIMHRNLRPNNILLTHDFEPLVADFGLARLHNEWEFCDRNQIVATPRYLAPEYFNGRKMTEKVDIYAFGLVLLELITGQRAHDFQNCREHQFLLDNINALAAVDPIHILAHKHQLLDPRLASYQPHGLPYELHAMGFAASFCLQQDPDLRPPMSKCVFVFGGNKVSFWGNEKEEEEEKKEKVFSGEKMREKEGGEVVEERFCRIKFKGGRGERGEVNFYKERRDDEWGYGIMEL</sequence>
<evidence type="ECO:0000256" key="4">
    <source>
        <dbReference type="SAM" id="MobiDB-lite"/>
    </source>
</evidence>
<evidence type="ECO:0000259" key="5">
    <source>
        <dbReference type="PROSITE" id="PS50011"/>
    </source>
</evidence>
<accession>A0ABR0CXI6</accession>
<dbReference type="InterPro" id="IPR011009">
    <property type="entry name" value="Kinase-like_dom_sf"/>
</dbReference>
<keyword evidence="1" id="KW-0418">Kinase</keyword>
<dbReference type="SUPFAM" id="SSF56112">
    <property type="entry name" value="Protein kinase-like (PK-like)"/>
    <property type="match status" value="1"/>
</dbReference>
<feature type="compositionally biased region" description="Polar residues" evidence="4">
    <location>
        <begin position="201"/>
        <end position="234"/>
    </location>
</feature>
<feature type="region of interest" description="Disordered" evidence="4">
    <location>
        <begin position="196"/>
        <end position="234"/>
    </location>
</feature>
<proteinExistence type="predicted"/>
<keyword evidence="7" id="KW-1185">Reference proteome</keyword>
<dbReference type="InterPro" id="IPR001245">
    <property type="entry name" value="Ser-Thr/Tyr_kinase_cat_dom"/>
</dbReference>
<reference evidence="6 7" key="1">
    <citation type="journal article" date="2023" name="bioRxiv">
        <title>Genome report: Whole genome sequence and annotation of Penstemon davidsonii.</title>
        <authorList>
            <person name="Ostevik K.L."/>
            <person name="Alabady M."/>
            <person name="Zhang M."/>
            <person name="Rausher M.D."/>
        </authorList>
    </citation>
    <scope>NUCLEOTIDE SEQUENCE [LARGE SCALE GENOMIC DNA]</scope>
    <source>
        <strain evidence="6">DNT005</strain>
        <tissue evidence="6">Whole leaf</tissue>
    </source>
</reference>
<evidence type="ECO:0000313" key="7">
    <source>
        <dbReference type="Proteomes" id="UP001291926"/>
    </source>
</evidence>
<protein>
    <recommendedName>
        <fullName evidence="5">Protein kinase domain-containing protein</fullName>
    </recommendedName>
</protein>
<evidence type="ECO:0000256" key="1">
    <source>
        <dbReference type="ARBA" id="ARBA00022527"/>
    </source>
</evidence>
<evidence type="ECO:0000256" key="2">
    <source>
        <dbReference type="ARBA" id="ARBA00022741"/>
    </source>
</evidence>
<organism evidence="6 7">
    <name type="scientific">Penstemon davidsonii</name>
    <dbReference type="NCBI Taxonomy" id="160366"/>
    <lineage>
        <taxon>Eukaryota</taxon>
        <taxon>Viridiplantae</taxon>
        <taxon>Streptophyta</taxon>
        <taxon>Embryophyta</taxon>
        <taxon>Tracheophyta</taxon>
        <taxon>Spermatophyta</taxon>
        <taxon>Magnoliopsida</taxon>
        <taxon>eudicotyledons</taxon>
        <taxon>Gunneridae</taxon>
        <taxon>Pentapetalae</taxon>
        <taxon>asterids</taxon>
        <taxon>lamiids</taxon>
        <taxon>Lamiales</taxon>
        <taxon>Plantaginaceae</taxon>
        <taxon>Cheloneae</taxon>
        <taxon>Penstemon</taxon>
    </lineage>
</organism>
<comment type="caution">
    <text evidence="6">The sequence shown here is derived from an EMBL/GenBank/DDBJ whole genome shotgun (WGS) entry which is preliminary data.</text>
</comment>
<feature type="domain" description="Protein kinase" evidence="5">
    <location>
        <begin position="390"/>
        <end position="686"/>
    </location>
</feature>
<gene>
    <name evidence="6" type="ORF">RD792_012384</name>
</gene>